<dbReference type="Proteomes" id="UP000403266">
    <property type="component" value="Unassembled WGS sequence"/>
</dbReference>
<dbReference type="RefSeq" id="WP_152713075.1">
    <property type="nucleotide sequence ID" value="NZ_VOSJ01000063.1"/>
</dbReference>
<proteinExistence type="predicted"/>
<gene>
    <name evidence="2" type="ORF">FS320_17295</name>
</gene>
<name>A0A5N7MIR0_9HYPH</name>
<feature type="signal peptide" evidence="1">
    <location>
        <begin position="1"/>
        <end position="22"/>
    </location>
</feature>
<reference evidence="2 3" key="1">
    <citation type="journal article" date="2019" name="Syst. Appl. Microbiol.">
        <title>Microvirga tunisiensis sp. nov., a root nodule symbiotic bacterium isolated from Lupinus micranthus and L. luteus grown in Northern Tunisia.</title>
        <authorList>
            <person name="Msaddak A."/>
            <person name="Rejili M."/>
            <person name="Duran D."/>
            <person name="Mars M."/>
            <person name="Palacios J.M."/>
            <person name="Ruiz-Argueso T."/>
            <person name="Rey L."/>
            <person name="Imperial J."/>
        </authorList>
    </citation>
    <scope>NUCLEOTIDE SEQUENCE [LARGE SCALE GENOMIC DNA]</scope>
    <source>
        <strain evidence="2 3">Lmie10</strain>
    </source>
</reference>
<dbReference type="OrthoDB" id="8368168at2"/>
<dbReference type="PROSITE" id="PS51257">
    <property type="entry name" value="PROKAR_LIPOPROTEIN"/>
    <property type="match status" value="1"/>
</dbReference>
<accession>A0A5N7MIR0</accession>
<dbReference type="EMBL" id="VOSK01000066">
    <property type="protein sequence ID" value="MPR26925.1"/>
    <property type="molecule type" value="Genomic_DNA"/>
</dbReference>
<organism evidence="2 3">
    <name type="scientific">Microvirga tunisiensis</name>
    <dbReference type="NCBI Taxonomy" id="2108360"/>
    <lineage>
        <taxon>Bacteria</taxon>
        <taxon>Pseudomonadati</taxon>
        <taxon>Pseudomonadota</taxon>
        <taxon>Alphaproteobacteria</taxon>
        <taxon>Hyphomicrobiales</taxon>
        <taxon>Methylobacteriaceae</taxon>
        <taxon>Microvirga</taxon>
    </lineage>
</organism>
<evidence type="ECO:0000313" key="3">
    <source>
        <dbReference type="Proteomes" id="UP000403266"/>
    </source>
</evidence>
<dbReference type="AlphaFoldDB" id="A0A5N7MIR0"/>
<protein>
    <submittedName>
        <fullName evidence="2">Uncharacterized protein</fullName>
    </submittedName>
</protein>
<keyword evidence="1" id="KW-0732">Signal</keyword>
<comment type="caution">
    <text evidence="2">The sequence shown here is derived from an EMBL/GenBank/DDBJ whole genome shotgun (WGS) entry which is preliminary data.</text>
</comment>
<evidence type="ECO:0000256" key="1">
    <source>
        <dbReference type="SAM" id="SignalP"/>
    </source>
</evidence>
<sequence>MRFSQFTLIAALAVACASPAPAQEKLPPGYTFTPELTYKNVSQDPDGIWEPSDLELFGDPPHHPDIYTARVSTPAGEWMLSQITSGCSLQSECPFQLTLKRPNGPRKIVAGGMLLRRASAVLAADYSKIFTQTYTGIETFPVEISK</sequence>
<feature type="chain" id="PRO_5030135468" evidence="1">
    <location>
        <begin position="23"/>
        <end position="146"/>
    </location>
</feature>
<keyword evidence="3" id="KW-1185">Reference proteome</keyword>
<evidence type="ECO:0000313" key="2">
    <source>
        <dbReference type="EMBL" id="MPR26925.1"/>
    </source>
</evidence>